<name>A0ACB8UZH4_9EURO</name>
<proteinExistence type="predicted"/>
<reference evidence="1" key="1">
    <citation type="journal article" date="2022" name="bioRxiv">
        <title>Population genetic analysis of Ophidiomyces ophidiicola, the causative agent of snake fungal disease, indicates recent introductions to the USA.</title>
        <authorList>
            <person name="Ladner J.T."/>
            <person name="Palmer J.M."/>
            <person name="Ettinger C.L."/>
            <person name="Stajich J.E."/>
            <person name="Farrell T.M."/>
            <person name="Glorioso B.M."/>
            <person name="Lawson B."/>
            <person name="Price S.J."/>
            <person name="Stengle A.G."/>
            <person name="Grear D.A."/>
            <person name="Lorch J.M."/>
        </authorList>
    </citation>
    <scope>NUCLEOTIDE SEQUENCE</scope>
    <source>
        <strain evidence="1">NWHC 24266-5</strain>
    </source>
</reference>
<accession>A0ACB8UZH4</accession>
<organism evidence="1">
    <name type="scientific">Ophidiomyces ophidiicola</name>
    <dbReference type="NCBI Taxonomy" id="1387563"/>
    <lineage>
        <taxon>Eukaryota</taxon>
        <taxon>Fungi</taxon>
        <taxon>Dikarya</taxon>
        <taxon>Ascomycota</taxon>
        <taxon>Pezizomycotina</taxon>
        <taxon>Eurotiomycetes</taxon>
        <taxon>Eurotiomycetidae</taxon>
        <taxon>Onygenales</taxon>
        <taxon>Onygenaceae</taxon>
        <taxon>Ophidiomyces</taxon>
    </lineage>
</organism>
<evidence type="ECO:0000313" key="1">
    <source>
        <dbReference type="EMBL" id="KAI2388699.1"/>
    </source>
</evidence>
<protein>
    <submittedName>
        <fullName evidence="1">Uncharacterized protein</fullName>
    </submittedName>
</protein>
<gene>
    <name evidence="1" type="ORF">LOY88_002468</name>
</gene>
<comment type="caution">
    <text evidence="1">The sequence shown here is derived from an EMBL/GenBank/DDBJ whole genome shotgun (WGS) entry which is preliminary data.</text>
</comment>
<dbReference type="EMBL" id="JALBCA010000029">
    <property type="protein sequence ID" value="KAI2388699.1"/>
    <property type="molecule type" value="Genomic_DNA"/>
</dbReference>
<sequence length="1095" mass="120974">MAEIDVPKIIQVPDDNFFSFSRNGTTVICSAKEYTLEKPFKFQGQRVIIRAEILEIPFDITLPSKDIDIACHTLRLGSSLRTIDVSGSPGNPKDPETLENGAAGDNGEPAGSIRVYVQAMASDIAQNLRLIANGGRGGPGGSTSAKDKVGGNGGNGGRGGFISLSYGHQTQSIAAAIYKAESSSMPWADSIAGIQKDILQPLITADPPVLSDDTLSRFKSLVEQAKALLEVVKSVSEALDSLLSPEPETSREVSYDIENIASLYNEHVKRLLSLQMGKESDVDPVQCGSKESLDLAKKTIQAWLAKDSTTTDDELMSALQLAATPMDLPFADLRKLFKPLYNFVVAAMRKQQSDIKNNICTARTGRDSHVPPFPIVLPPSNILMIGIAGPGGNGPQTGVSVGSRGKDGAAGHVQIFPFSYNQGLKTINVNHAYALPEQSQMVLNTANNLYFAIDGKSRGMACLLYERLVNRLSFVPLLWSSSPDGSLEAKESNLLEQYTDMQDNQKISLQMADQLVTIHSQATSMLNQILKGKDMFGFTDDFAPRLTYDFYKSRIDSLIKSVKSFETTEKSYISAMKDQAKAADVISDGTTLFEKRKEHAENRIAILQDSNGPLQTASYQISLFTPNLKAKRAAIKEGVKVVSEDIKNRLQIDAGMIIDAFATLAMAPAWFTVATQAANVGHKAYTEIKDSSGVSVQKDLVITELGDAGTTLMSLSDAFRSRSDHSLEPDDPNAIKIMAEVDKIRDLLKRFKDAIPSQKGDKLKQDLDDYMELVNNRNAAVIEYNSALEMLSNAYQDKSLCDKQLEILGSAQMSLNANLPTICLWLRKARDDLRFDTMLYINMAARAVRYWGLVDIPAFKGDGPLYNSNALDKWVRDVEKKWVLAKEKYSYLVKSKWPSEGHMGPVYRLTEGEIFTLKQCRGQTDTQTGESTQIYGVMIRLRPNMLANSKTEPEAKLFYQKNNIRLSQVRFWIVGLKVGENDLKQELVSVQITMLGDEQIVDEKRTTWRFSSQPVRLDFEYENRGIEGLTDCTSNRALNTQMLGYMSSGDPDSSAEAAIGPFATWRFEIEKTRGLDMEHIEDAYIEFCGMSRPFS</sequence>